<evidence type="ECO:0000256" key="2">
    <source>
        <dbReference type="ARBA" id="ARBA00009784"/>
    </source>
</evidence>
<evidence type="ECO:0000313" key="8">
    <source>
        <dbReference type="EMBL" id="MCA9759475.1"/>
    </source>
</evidence>
<keyword evidence="3" id="KW-1003">Cell membrane</keyword>
<dbReference type="GO" id="GO:0005886">
    <property type="term" value="C:plasma membrane"/>
    <property type="evidence" value="ECO:0007669"/>
    <property type="project" value="UniProtKB-SubCell"/>
</dbReference>
<feature type="transmembrane region" description="Helical" evidence="7">
    <location>
        <begin position="170"/>
        <end position="190"/>
    </location>
</feature>
<feature type="transmembrane region" description="Helical" evidence="7">
    <location>
        <begin position="6"/>
        <end position="27"/>
    </location>
</feature>
<keyword evidence="4 7" id="KW-0812">Transmembrane</keyword>
<gene>
    <name evidence="8" type="ORF">KDA27_27015</name>
</gene>
<reference evidence="8" key="1">
    <citation type="submission" date="2020-04" db="EMBL/GenBank/DDBJ databases">
        <authorList>
            <person name="Zhang T."/>
        </authorList>
    </citation>
    <scope>NUCLEOTIDE SEQUENCE</scope>
    <source>
        <strain evidence="8">HKST-UBA02</strain>
    </source>
</reference>
<keyword evidence="5 7" id="KW-1133">Transmembrane helix</keyword>
<dbReference type="PANTHER" id="PTHR33508:SF1">
    <property type="entry name" value="UPF0056 MEMBRANE PROTEIN YHCE"/>
    <property type="match status" value="1"/>
</dbReference>
<comment type="similarity">
    <text evidence="2 7">Belongs to the UPF0056 (MarC) family.</text>
</comment>
<evidence type="ECO:0000256" key="1">
    <source>
        <dbReference type="ARBA" id="ARBA00004651"/>
    </source>
</evidence>
<comment type="caution">
    <text evidence="7">Lacks conserved residue(s) required for the propagation of feature annotation.</text>
</comment>
<protein>
    <recommendedName>
        <fullName evidence="7">UPF0056 membrane protein</fullName>
    </recommendedName>
</protein>
<evidence type="ECO:0000256" key="4">
    <source>
        <dbReference type="ARBA" id="ARBA00022692"/>
    </source>
</evidence>
<feature type="transmembrane region" description="Helical" evidence="7">
    <location>
        <begin position="71"/>
        <end position="88"/>
    </location>
</feature>
<sequence>MGFALFSLSSLFAVIDPLGCIPFFSGQTAGMDGKTKARVLFRALFVSLLLLLLFTYAGTAVLHTFGITIDAFRIAGGVIFFGIGLDMLQSKPRRWRTGIDRAFQTDHPDASGETAGDVEALPVEPRRLEPLHEPGHDPSVTPLAIPMIAGPGSITTVMVLRAEAGTSEKLLVVAGAVVAILLLTGIILWAADQVLTRLGETGMKIVEKLMGLLVTVIAVQLILNGFAPYFRSLLSEGM</sequence>
<feature type="transmembrane region" description="Helical" evidence="7">
    <location>
        <begin position="39"/>
        <end position="65"/>
    </location>
</feature>
<comment type="subcellular location">
    <subcellularLocation>
        <location evidence="1 7">Cell membrane</location>
        <topology evidence="1 7">Multi-pass membrane protein</topology>
    </subcellularLocation>
</comment>
<feature type="transmembrane region" description="Helical" evidence="7">
    <location>
        <begin position="210"/>
        <end position="230"/>
    </location>
</feature>
<evidence type="ECO:0000256" key="6">
    <source>
        <dbReference type="ARBA" id="ARBA00023136"/>
    </source>
</evidence>
<evidence type="ECO:0000313" key="9">
    <source>
        <dbReference type="Proteomes" id="UP000739538"/>
    </source>
</evidence>
<reference evidence="8" key="2">
    <citation type="journal article" date="2021" name="Microbiome">
        <title>Successional dynamics and alternative stable states in a saline activated sludge microbial community over 9 years.</title>
        <authorList>
            <person name="Wang Y."/>
            <person name="Ye J."/>
            <person name="Ju F."/>
            <person name="Liu L."/>
            <person name="Boyd J.A."/>
            <person name="Deng Y."/>
            <person name="Parks D.H."/>
            <person name="Jiang X."/>
            <person name="Yin X."/>
            <person name="Woodcroft B.J."/>
            <person name="Tyson G.W."/>
            <person name="Hugenholtz P."/>
            <person name="Polz M.F."/>
            <person name="Zhang T."/>
        </authorList>
    </citation>
    <scope>NUCLEOTIDE SEQUENCE</scope>
    <source>
        <strain evidence="8">HKST-UBA02</strain>
    </source>
</reference>
<dbReference type="PANTHER" id="PTHR33508">
    <property type="entry name" value="UPF0056 MEMBRANE PROTEIN YHCE"/>
    <property type="match status" value="1"/>
</dbReference>
<dbReference type="AlphaFoldDB" id="A0A956NHH1"/>
<accession>A0A956NHH1</accession>
<evidence type="ECO:0000256" key="3">
    <source>
        <dbReference type="ARBA" id="ARBA00022475"/>
    </source>
</evidence>
<organism evidence="8 9">
    <name type="scientific">Eiseniibacteriota bacterium</name>
    <dbReference type="NCBI Taxonomy" id="2212470"/>
    <lineage>
        <taxon>Bacteria</taxon>
        <taxon>Candidatus Eiseniibacteriota</taxon>
    </lineage>
</organism>
<dbReference type="Pfam" id="PF01914">
    <property type="entry name" value="MarC"/>
    <property type="match status" value="2"/>
</dbReference>
<evidence type="ECO:0000256" key="5">
    <source>
        <dbReference type="ARBA" id="ARBA00022989"/>
    </source>
</evidence>
<dbReference type="Proteomes" id="UP000739538">
    <property type="component" value="Unassembled WGS sequence"/>
</dbReference>
<evidence type="ECO:0000256" key="7">
    <source>
        <dbReference type="RuleBase" id="RU362048"/>
    </source>
</evidence>
<dbReference type="EMBL" id="JAGQHS010000358">
    <property type="protein sequence ID" value="MCA9759475.1"/>
    <property type="molecule type" value="Genomic_DNA"/>
</dbReference>
<keyword evidence="6 7" id="KW-0472">Membrane</keyword>
<proteinExistence type="inferred from homology"/>
<name>A0A956NHH1_UNCEI</name>
<comment type="caution">
    <text evidence="8">The sequence shown here is derived from an EMBL/GenBank/DDBJ whole genome shotgun (WGS) entry which is preliminary data.</text>
</comment>
<dbReference type="InterPro" id="IPR002771">
    <property type="entry name" value="Multi_antbiot-R_MarC"/>
</dbReference>